<evidence type="ECO:0000313" key="1">
    <source>
        <dbReference type="EMBL" id="KCZ81119.1"/>
    </source>
</evidence>
<dbReference type="HOGENOM" id="CLU_044348_9_1_1"/>
<keyword evidence="2" id="KW-1185">Reference proteome</keyword>
<dbReference type="AlphaFoldDB" id="A0A059F2B0"/>
<organism evidence="1 2">
    <name type="scientific">Anncaliia algerae PRA339</name>
    <dbReference type="NCBI Taxonomy" id="1288291"/>
    <lineage>
        <taxon>Eukaryota</taxon>
        <taxon>Fungi</taxon>
        <taxon>Fungi incertae sedis</taxon>
        <taxon>Microsporidia</taxon>
        <taxon>Tubulinosematoidea</taxon>
        <taxon>Tubulinosematidae</taxon>
        <taxon>Anncaliia</taxon>
    </lineage>
</organism>
<protein>
    <recommendedName>
        <fullName evidence="3">ISXO2-like transposase domain-containing protein</fullName>
    </recommendedName>
</protein>
<dbReference type="EMBL" id="KK365150">
    <property type="protein sequence ID" value="KCZ81119.1"/>
    <property type="molecule type" value="Genomic_DNA"/>
</dbReference>
<reference evidence="2" key="1">
    <citation type="submission" date="2013-02" db="EMBL/GenBank/DDBJ databases">
        <authorList>
            <consortium name="The Broad Institute Genome Sequencing Platform"/>
            <person name="Cuomo C."/>
            <person name="Becnel J."/>
            <person name="Sanscrainte N."/>
            <person name="Walker B."/>
            <person name="Young S.K."/>
            <person name="Zeng Q."/>
            <person name="Gargeya S."/>
            <person name="Fitzgerald M."/>
            <person name="Haas B."/>
            <person name="Abouelleil A."/>
            <person name="Alvarado L."/>
            <person name="Arachchi H.M."/>
            <person name="Berlin A.M."/>
            <person name="Chapman S.B."/>
            <person name="Dewar J."/>
            <person name="Goldberg J."/>
            <person name="Griggs A."/>
            <person name="Gujja S."/>
            <person name="Hansen M."/>
            <person name="Howarth C."/>
            <person name="Imamovic A."/>
            <person name="Larimer J."/>
            <person name="McCowan C."/>
            <person name="Murphy C."/>
            <person name="Neiman D."/>
            <person name="Pearson M."/>
            <person name="Priest M."/>
            <person name="Roberts A."/>
            <person name="Saif S."/>
            <person name="Shea T."/>
            <person name="Sisk P."/>
            <person name="Sykes S."/>
            <person name="Wortman J."/>
            <person name="Nusbaum C."/>
            <person name="Birren B."/>
        </authorList>
    </citation>
    <scope>NUCLEOTIDE SEQUENCE [LARGE SCALE GENOMIC DNA]</scope>
    <source>
        <strain evidence="2">PRA339</strain>
    </source>
</reference>
<dbReference type="OrthoDB" id="10324597at2759"/>
<dbReference type="VEuPathDB" id="MicrosporidiaDB:H312_01485"/>
<sequence length="218" mass="25471">MLTPFALEEKLHKYSNYDMIVYLMQEKFIKKEILCENCTTTLKFVPSKRAIDKFAWRCMLVTCLSYKKYTSLRKFSFFDNLNLQFKDILFILIKYACKQQRYQIISGIDHAKKTIYKVLKKLTLKMPKTDFSANKLGGPGVIVQVDETMLNYKCKSHRGRSSTNKTESLCIVEINGNITRAFATTYRIKNKVPLFPLFVIKLQVIPLYSQMNINLTLI</sequence>
<evidence type="ECO:0008006" key="3">
    <source>
        <dbReference type="Google" id="ProtNLM"/>
    </source>
</evidence>
<reference evidence="1 2" key="2">
    <citation type="submission" date="2014-03" db="EMBL/GenBank/DDBJ databases">
        <title>The Genome Sequence of Anncaliia algerae insect isolate PRA339.</title>
        <authorList>
            <consortium name="The Broad Institute Genome Sequencing Platform"/>
            <consortium name="The Broad Institute Genome Sequencing Center for Infectious Disease"/>
            <person name="Cuomo C."/>
            <person name="Becnel J."/>
            <person name="Sanscrainte N."/>
            <person name="Walker B."/>
            <person name="Young S.K."/>
            <person name="Zeng Q."/>
            <person name="Gargeya S."/>
            <person name="Fitzgerald M."/>
            <person name="Haas B."/>
            <person name="Abouelleil A."/>
            <person name="Alvarado L."/>
            <person name="Arachchi H.M."/>
            <person name="Berlin A.M."/>
            <person name="Chapman S.B."/>
            <person name="Dewar J."/>
            <person name="Goldberg J."/>
            <person name="Griggs A."/>
            <person name="Gujja S."/>
            <person name="Hansen M."/>
            <person name="Howarth C."/>
            <person name="Imamovic A."/>
            <person name="Larimer J."/>
            <person name="McCowan C."/>
            <person name="Murphy C."/>
            <person name="Neiman D."/>
            <person name="Pearson M."/>
            <person name="Priest M."/>
            <person name="Roberts A."/>
            <person name="Saif S."/>
            <person name="Shea T."/>
            <person name="Sisk P."/>
            <person name="Sykes S."/>
            <person name="Wortman J."/>
            <person name="Nusbaum C."/>
            <person name="Birren B."/>
        </authorList>
    </citation>
    <scope>NUCLEOTIDE SEQUENCE [LARGE SCALE GENOMIC DNA]</scope>
    <source>
        <strain evidence="1 2">PRA339</strain>
    </source>
</reference>
<dbReference type="Proteomes" id="UP000030655">
    <property type="component" value="Unassembled WGS sequence"/>
</dbReference>
<proteinExistence type="predicted"/>
<name>A0A059F2B0_9MICR</name>
<accession>A0A059F2B0</accession>
<gene>
    <name evidence="1" type="ORF">H312_01485</name>
</gene>
<evidence type="ECO:0000313" key="2">
    <source>
        <dbReference type="Proteomes" id="UP000030655"/>
    </source>
</evidence>